<sequence length="372" mass="40036">MSNTETSPKPKKKPNAMFAIVFSILVIAGIIYGVITYLHAQKHEETDDAQITSDISPVIPHVSGYIDEVRVKDHQRVHKGDTLVILDDRDFKIKLEDAEAGLVSAQSGVGVANAGIGVAESNIISSRTSVQTVDAQIAAAKVKLWRATNDFERYNNLIKDHSITQQQFEQAQASKELAERQLDILETQKNAAQKQAAAVASQKGVSSSQVSVADAQIKQAQTAIDAAKLNLTYTVITATVDGQVGEVNLQAGQFVQAGQALFEIIPSNERWVIANFKETQLKKIKIGQTVGISVDAHPDLKLTGRVSSISQATGAKMSLLPPDNASGNFIKVVQRIPVKINFVDVSDSVLSLLSSGMSVEADVHLDSDISSK</sequence>
<dbReference type="RefSeq" id="WP_119988335.1">
    <property type="nucleotide sequence ID" value="NZ_CP032489.1"/>
</dbReference>
<keyword evidence="5" id="KW-0175">Coiled coil</keyword>
<evidence type="ECO:0000256" key="4">
    <source>
        <dbReference type="ARBA" id="ARBA00023136"/>
    </source>
</evidence>
<keyword evidence="3 6" id="KW-1133">Transmembrane helix</keyword>
<name>A0A386HRQ0_9BACT</name>
<dbReference type="Pfam" id="PF25876">
    <property type="entry name" value="HH_MFP_RND"/>
    <property type="match status" value="1"/>
</dbReference>
<dbReference type="InterPro" id="IPR058624">
    <property type="entry name" value="MdtA-like_HH"/>
</dbReference>
<comment type="subcellular location">
    <subcellularLocation>
        <location evidence="1">Membrane</location>
        <topology evidence="1">Single-pass membrane protein</topology>
    </subcellularLocation>
</comment>
<evidence type="ECO:0000313" key="10">
    <source>
        <dbReference type="Proteomes" id="UP000266118"/>
    </source>
</evidence>
<protein>
    <submittedName>
        <fullName evidence="9">HlyD family secretion protein</fullName>
    </submittedName>
</protein>
<gene>
    <name evidence="9" type="ORF">D6B99_11210</name>
</gene>
<organism evidence="9 10">
    <name type="scientific">Arachidicoccus soli</name>
    <dbReference type="NCBI Taxonomy" id="2341117"/>
    <lineage>
        <taxon>Bacteria</taxon>
        <taxon>Pseudomonadati</taxon>
        <taxon>Bacteroidota</taxon>
        <taxon>Chitinophagia</taxon>
        <taxon>Chitinophagales</taxon>
        <taxon>Chitinophagaceae</taxon>
        <taxon>Arachidicoccus</taxon>
    </lineage>
</organism>
<dbReference type="AlphaFoldDB" id="A0A386HRQ0"/>
<keyword evidence="10" id="KW-1185">Reference proteome</keyword>
<reference evidence="9 10" key="1">
    <citation type="submission" date="2018-09" db="EMBL/GenBank/DDBJ databases">
        <title>Arachidicoccus sp. nov., a bacterium isolated from soil.</title>
        <authorList>
            <person name="Weon H.-Y."/>
            <person name="Kwon S.-W."/>
            <person name="Lee S.A."/>
        </authorList>
    </citation>
    <scope>NUCLEOTIDE SEQUENCE [LARGE SCALE GENOMIC DNA]</scope>
    <source>
        <strain evidence="9 10">KIS59-12</strain>
    </source>
</reference>
<dbReference type="KEGG" id="ark:D6B99_11210"/>
<dbReference type="Gene3D" id="2.40.30.170">
    <property type="match status" value="1"/>
</dbReference>
<dbReference type="InterPro" id="IPR058625">
    <property type="entry name" value="MdtA-like_BSH"/>
</dbReference>
<keyword evidence="4 6" id="KW-0472">Membrane</keyword>
<dbReference type="GO" id="GO:0055085">
    <property type="term" value="P:transmembrane transport"/>
    <property type="evidence" value="ECO:0007669"/>
    <property type="project" value="InterPro"/>
</dbReference>
<evidence type="ECO:0000256" key="2">
    <source>
        <dbReference type="ARBA" id="ARBA00022692"/>
    </source>
</evidence>
<evidence type="ECO:0000259" key="7">
    <source>
        <dbReference type="Pfam" id="PF25876"/>
    </source>
</evidence>
<dbReference type="SUPFAM" id="SSF111369">
    <property type="entry name" value="HlyD-like secretion proteins"/>
    <property type="match status" value="2"/>
</dbReference>
<dbReference type="Pfam" id="PF25917">
    <property type="entry name" value="BSH_RND"/>
    <property type="match status" value="1"/>
</dbReference>
<evidence type="ECO:0000256" key="6">
    <source>
        <dbReference type="SAM" id="Phobius"/>
    </source>
</evidence>
<dbReference type="InterPro" id="IPR050739">
    <property type="entry name" value="MFP"/>
</dbReference>
<proteinExistence type="predicted"/>
<dbReference type="Proteomes" id="UP000266118">
    <property type="component" value="Chromosome"/>
</dbReference>
<evidence type="ECO:0000256" key="1">
    <source>
        <dbReference type="ARBA" id="ARBA00004167"/>
    </source>
</evidence>
<dbReference type="Gene3D" id="2.40.50.100">
    <property type="match status" value="1"/>
</dbReference>
<dbReference type="PANTHER" id="PTHR30386">
    <property type="entry name" value="MEMBRANE FUSION SUBUNIT OF EMRAB-TOLC MULTIDRUG EFFLUX PUMP"/>
    <property type="match status" value="1"/>
</dbReference>
<feature type="coiled-coil region" evidence="5">
    <location>
        <begin position="168"/>
        <end position="202"/>
    </location>
</feature>
<evidence type="ECO:0000256" key="3">
    <source>
        <dbReference type="ARBA" id="ARBA00022989"/>
    </source>
</evidence>
<keyword evidence="2 6" id="KW-0812">Transmembrane</keyword>
<evidence type="ECO:0000259" key="8">
    <source>
        <dbReference type="Pfam" id="PF25917"/>
    </source>
</evidence>
<dbReference type="PRINTS" id="PR01490">
    <property type="entry name" value="RTXTOXIND"/>
</dbReference>
<feature type="domain" description="Multidrug resistance protein MdtA-like barrel-sandwich hybrid" evidence="8">
    <location>
        <begin position="58"/>
        <end position="264"/>
    </location>
</feature>
<dbReference type="Gene3D" id="1.10.287.470">
    <property type="entry name" value="Helix hairpin bin"/>
    <property type="match status" value="1"/>
</dbReference>
<feature type="transmembrane region" description="Helical" evidence="6">
    <location>
        <begin position="16"/>
        <end position="38"/>
    </location>
</feature>
<accession>A0A386HRQ0</accession>
<dbReference type="OrthoDB" id="9811754at2"/>
<feature type="domain" description="Multidrug resistance protein MdtA-like alpha-helical hairpin" evidence="7">
    <location>
        <begin position="131"/>
        <end position="234"/>
    </location>
</feature>
<dbReference type="GO" id="GO:0016020">
    <property type="term" value="C:membrane"/>
    <property type="evidence" value="ECO:0007669"/>
    <property type="project" value="UniProtKB-SubCell"/>
</dbReference>
<dbReference type="EMBL" id="CP032489">
    <property type="protein sequence ID" value="AYD48111.1"/>
    <property type="molecule type" value="Genomic_DNA"/>
</dbReference>
<evidence type="ECO:0000256" key="5">
    <source>
        <dbReference type="SAM" id="Coils"/>
    </source>
</evidence>
<evidence type="ECO:0000313" key="9">
    <source>
        <dbReference type="EMBL" id="AYD48111.1"/>
    </source>
</evidence>
<dbReference type="PANTHER" id="PTHR30386:SF26">
    <property type="entry name" value="TRANSPORT PROTEIN COMB"/>
    <property type="match status" value="1"/>
</dbReference>